<proteinExistence type="predicted"/>
<reference evidence="1 2" key="1">
    <citation type="submission" date="2016-01" db="EMBL/GenBank/DDBJ databases">
        <authorList>
            <person name="Mitreva M."/>
            <person name="Pepin K.H."/>
            <person name="Mihindukulasuriya K.A."/>
            <person name="Fulton R."/>
            <person name="Fronick C."/>
            <person name="O'Laughlin M."/>
            <person name="Miner T."/>
            <person name="Herter B."/>
            <person name="Rosa B.A."/>
            <person name="Cordes M."/>
            <person name="Tomlinson C."/>
            <person name="Wollam A."/>
            <person name="Palsikar V.B."/>
            <person name="Mardis E.R."/>
            <person name="Wilson R.K."/>
        </authorList>
    </citation>
    <scope>NUCLEOTIDE SEQUENCE [LARGE SCALE GENOMIC DNA]</scope>
    <source>
        <strain evidence="1 2">MJR7738</strain>
    </source>
</reference>
<evidence type="ECO:0000313" key="1">
    <source>
        <dbReference type="EMBL" id="KXA36300.1"/>
    </source>
</evidence>
<name>A0ABD4ECK8_STALU</name>
<dbReference type="EMBL" id="LRQI01000092">
    <property type="protein sequence ID" value="KXA36300.1"/>
    <property type="molecule type" value="Genomic_DNA"/>
</dbReference>
<comment type="caution">
    <text evidence="1">The sequence shown here is derived from an EMBL/GenBank/DDBJ whole genome shotgun (WGS) entry which is preliminary data.</text>
</comment>
<accession>A0ABD4ECK8</accession>
<organism evidence="1 2">
    <name type="scientific">Staphylococcus lugdunensis</name>
    <dbReference type="NCBI Taxonomy" id="28035"/>
    <lineage>
        <taxon>Bacteria</taxon>
        <taxon>Bacillati</taxon>
        <taxon>Bacillota</taxon>
        <taxon>Bacilli</taxon>
        <taxon>Bacillales</taxon>
        <taxon>Staphylococcaceae</taxon>
        <taxon>Staphylococcus</taxon>
    </lineage>
</organism>
<gene>
    <name evidence="1" type="ORF">HMPREF3225_02275</name>
</gene>
<dbReference type="Proteomes" id="UP000070063">
    <property type="component" value="Unassembled WGS sequence"/>
</dbReference>
<sequence length="40" mass="4719">MKLIIIIGQWLIAIGLIVGSILEERHYRKQRQKKQSSQNK</sequence>
<dbReference type="GeneID" id="74305913"/>
<dbReference type="RefSeq" id="WP_002460586.1">
    <property type="nucleotide sequence ID" value="NZ_AP021848.1"/>
</dbReference>
<dbReference type="AlphaFoldDB" id="A0ABD4ECK8"/>
<evidence type="ECO:0000313" key="2">
    <source>
        <dbReference type="Proteomes" id="UP000070063"/>
    </source>
</evidence>
<protein>
    <submittedName>
        <fullName evidence="1">Uncharacterized protein</fullName>
    </submittedName>
</protein>